<dbReference type="Proteomes" id="UP001595607">
    <property type="component" value="Unassembled WGS sequence"/>
</dbReference>
<feature type="coiled-coil region" evidence="1">
    <location>
        <begin position="44"/>
        <end position="82"/>
    </location>
</feature>
<evidence type="ECO:0000313" key="3">
    <source>
        <dbReference type="EMBL" id="MFC3302299.1"/>
    </source>
</evidence>
<evidence type="ECO:0000313" key="4">
    <source>
        <dbReference type="Proteomes" id="UP001595607"/>
    </source>
</evidence>
<keyword evidence="2" id="KW-0472">Membrane</keyword>
<dbReference type="RefSeq" id="WP_189570429.1">
    <property type="nucleotide sequence ID" value="NZ_BMXU01000001.1"/>
</dbReference>
<accession>A0ABV7MCD0</accession>
<evidence type="ECO:0000256" key="2">
    <source>
        <dbReference type="SAM" id="Phobius"/>
    </source>
</evidence>
<gene>
    <name evidence="3" type="ORF">ACFONP_06090</name>
</gene>
<keyword evidence="2" id="KW-0812">Transmembrane</keyword>
<keyword evidence="1" id="KW-0175">Coiled coil</keyword>
<evidence type="ECO:0000256" key="1">
    <source>
        <dbReference type="SAM" id="Coils"/>
    </source>
</evidence>
<organism evidence="3 4">
    <name type="scientific">Parvularcula lutaonensis</name>
    <dbReference type="NCBI Taxonomy" id="491923"/>
    <lineage>
        <taxon>Bacteria</taxon>
        <taxon>Pseudomonadati</taxon>
        <taxon>Pseudomonadota</taxon>
        <taxon>Alphaproteobacteria</taxon>
        <taxon>Parvularculales</taxon>
        <taxon>Parvularculaceae</taxon>
        <taxon>Parvularcula</taxon>
    </lineage>
</organism>
<name>A0ABV7MCD0_9PROT</name>
<feature type="transmembrane region" description="Helical" evidence="2">
    <location>
        <begin position="14"/>
        <end position="37"/>
    </location>
</feature>
<protein>
    <submittedName>
        <fullName evidence="3">Uncharacterized protein</fullName>
    </submittedName>
</protein>
<keyword evidence="4" id="KW-1185">Reference proteome</keyword>
<sequence>MMSSIRRSAERRDWAMLLFELIIVVLGIYLGLALGNWNEERIERQKAEALIGRLDAEFESLAEQAEILAEDYRRKANRAGELFKIIRGEGDVPQDDLVNIVADIQTSSLPVFPSGTYQEMVATGTLGLIESPELLEALVQFDQKIEPINAAFLSQMQSIDDNAEMMLRYAEFDAVVDEDGNYSQRIIGVDLEGMRSDPEVAGAILSFFGFYEGMALVSGIQRDDANRVMREIEAYDE</sequence>
<proteinExistence type="predicted"/>
<keyword evidence="2" id="KW-1133">Transmembrane helix</keyword>
<reference evidence="4" key="1">
    <citation type="journal article" date="2019" name="Int. J. Syst. Evol. Microbiol.">
        <title>The Global Catalogue of Microorganisms (GCM) 10K type strain sequencing project: providing services to taxonomists for standard genome sequencing and annotation.</title>
        <authorList>
            <consortium name="The Broad Institute Genomics Platform"/>
            <consortium name="The Broad Institute Genome Sequencing Center for Infectious Disease"/>
            <person name="Wu L."/>
            <person name="Ma J."/>
        </authorList>
    </citation>
    <scope>NUCLEOTIDE SEQUENCE [LARGE SCALE GENOMIC DNA]</scope>
    <source>
        <strain evidence="4">KCTC 22245</strain>
    </source>
</reference>
<comment type="caution">
    <text evidence="3">The sequence shown here is derived from an EMBL/GenBank/DDBJ whole genome shotgun (WGS) entry which is preliminary data.</text>
</comment>
<dbReference type="EMBL" id="JBHRVA010000002">
    <property type="protein sequence ID" value="MFC3302299.1"/>
    <property type="molecule type" value="Genomic_DNA"/>
</dbReference>